<proteinExistence type="predicted"/>
<dbReference type="SMART" id="SM00953">
    <property type="entry name" value="RES"/>
    <property type="match status" value="1"/>
</dbReference>
<evidence type="ECO:0000313" key="3">
    <source>
        <dbReference type="Proteomes" id="UP000231843"/>
    </source>
</evidence>
<evidence type="ECO:0000259" key="1">
    <source>
        <dbReference type="SMART" id="SM00953"/>
    </source>
</evidence>
<dbReference type="OrthoDB" id="648213at2"/>
<dbReference type="Pfam" id="PF08808">
    <property type="entry name" value="RES"/>
    <property type="match status" value="1"/>
</dbReference>
<comment type="caution">
    <text evidence="2">The sequence shown here is derived from an EMBL/GenBank/DDBJ whole genome shotgun (WGS) entry which is preliminary data.</text>
</comment>
<keyword evidence="3" id="KW-1185">Reference proteome</keyword>
<reference evidence="2 3" key="1">
    <citation type="submission" date="2017-07" db="EMBL/GenBank/DDBJ databases">
        <title>Leptospira spp. isolated from tropical soils.</title>
        <authorList>
            <person name="Thibeaux R."/>
            <person name="Iraola G."/>
            <person name="Ferres I."/>
            <person name="Bierque E."/>
            <person name="Girault D."/>
            <person name="Soupe-Gilbert M.-E."/>
            <person name="Picardeau M."/>
            <person name="Goarant C."/>
        </authorList>
    </citation>
    <scope>NUCLEOTIDE SEQUENCE [LARGE SCALE GENOMIC DNA]</scope>
    <source>
        <strain evidence="2 3">ES4-C-A1</strain>
    </source>
</reference>
<protein>
    <recommendedName>
        <fullName evidence="1">RES domain-containing protein</fullName>
    </recommendedName>
</protein>
<dbReference type="AlphaFoldDB" id="A0A2M9ZTJ6"/>
<sequence length="239" mass="27836">MDRLYLSYSLFKEEVISRNRYIYSNYTVEFLNAFKKLLIHHESTLGQEIVLYRAQKGNDWVELTDEDKRKPVPYTAERMIPLKYRAKEGRVNPKGLPCLYLGNDIDTCIMETRPWEEELVSIGYFGVKSDLKLINFANEKMENVNYLPEPIYETIDYLLWSDVNEAFSIPISNDDDSAQYVPTQILSELIKHAGYDGIIYDSKLGYGLNIALFNINNAEFLESKLFVVQELRCFGFEVT</sequence>
<name>A0A2M9ZTJ6_9LEPT</name>
<organism evidence="2 3">
    <name type="scientific">Leptospira neocaledonica</name>
    <dbReference type="NCBI Taxonomy" id="2023192"/>
    <lineage>
        <taxon>Bacteria</taxon>
        <taxon>Pseudomonadati</taxon>
        <taxon>Spirochaetota</taxon>
        <taxon>Spirochaetia</taxon>
        <taxon>Leptospirales</taxon>
        <taxon>Leptospiraceae</taxon>
        <taxon>Leptospira</taxon>
    </lineage>
</organism>
<feature type="domain" description="RES" evidence="1">
    <location>
        <begin position="81"/>
        <end position="224"/>
    </location>
</feature>
<evidence type="ECO:0000313" key="2">
    <source>
        <dbReference type="EMBL" id="PJZ75279.1"/>
    </source>
</evidence>
<dbReference type="RefSeq" id="WP_100770254.1">
    <property type="nucleotide sequence ID" value="NZ_NPEA01000018.1"/>
</dbReference>
<dbReference type="Proteomes" id="UP000231843">
    <property type="component" value="Unassembled WGS sequence"/>
</dbReference>
<gene>
    <name evidence="2" type="ORF">CH365_19700</name>
</gene>
<accession>A0A2M9ZTJ6</accession>
<dbReference type="EMBL" id="NPEA01000018">
    <property type="protein sequence ID" value="PJZ75279.1"/>
    <property type="molecule type" value="Genomic_DNA"/>
</dbReference>
<dbReference type="InterPro" id="IPR014914">
    <property type="entry name" value="RES_dom"/>
</dbReference>